<organism evidence="8">
    <name type="scientific">freshwater metagenome</name>
    <dbReference type="NCBI Taxonomy" id="449393"/>
    <lineage>
        <taxon>unclassified sequences</taxon>
        <taxon>metagenomes</taxon>
        <taxon>ecological metagenomes</taxon>
    </lineage>
</organism>
<keyword evidence="2" id="KW-1003">Cell membrane</keyword>
<protein>
    <submittedName>
        <fullName evidence="8">Unannotated protein</fullName>
    </submittedName>
</protein>
<proteinExistence type="predicted"/>
<feature type="compositionally biased region" description="Low complexity" evidence="6">
    <location>
        <begin position="1"/>
        <end position="13"/>
    </location>
</feature>
<feature type="transmembrane region" description="Helical" evidence="7">
    <location>
        <begin position="55"/>
        <end position="75"/>
    </location>
</feature>
<reference evidence="8" key="1">
    <citation type="submission" date="2020-05" db="EMBL/GenBank/DDBJ databases">
        <authorList>
            <person name="Chiriac C."/>
            <person name="Salcher M."/>
            <person name="Ghai R."/>
            <person name="Kavagutti S V."/>
        </authorList>
    </citation>
    <scope>NUCLEOTIDE SEQUENCE</scope>
</reference>
<evidence type="ECO:0000256" key="6">
    <source>
        <dbReference type="SAM" id="MobiDB-lite"/>
    </source>
</evidence>
<name>A0A6J6TXX3_9ZZZZ</name>
<keyword evidence="3 7" id="KW-0812">Transmembrane</keyword>
<feature type="transmembrane region" description="Helical" evidence="7">
    <location>
        <begin position="87"/>
        <end position="111"/>
    </location>
</feature>
<keyword evidence="5 7" id="KW-0472">Membrane</keyword>
<feature type="transmembrane region" description="Helical" evidence="7">
    <location>
        <begin position="29"/>
        <end position="49"/>
    </location>
</feature>
<evidence type="ECO:0000256" key="1">
    <source>
        <dbReference type="ARBA" id="ARBA00004651"/>
    </source>
</evidence>
<evidence type="ECO:0000256" key="5">
    <source>
        <dbReference type="ARBA" id="ARBA00023136"/>
    </source>
</evidence>
<evidence type="ECO:0000256" key="3">
    <source>
        <dbReference type="ARBA" id="ARBA00022692"/>
    </source>
</evidence>
<dbReference type="GO" id="GO:0005886">
    <property type="term" value="C:plasma membrane"/>
    <property type="evidence" value="ECO:0007669"/>
    <property type="project" value="UniProtKB-SubCell"/>
</dbReference>
<dbReference type="InterPro" id="IPR005171">
    <property type="entry name" value="Cyt_c_oxidase_su4_prok"/>
</dbReference>
<evidence type="ECO:0000313" key="8">
    <source>
        <dbReference type="EMBL" id="CAB4751878.1"/>
    </source>
</evidence>
<dbReference type="EMBL" id="CAEZZK010000021">
    <property type="protein sequence ID" value="CAB4751878.1"/>
    <property type="molecule type" value="Genomic_DNA"/>
</dbReference>
<accession>A0A6J6TXX3</accession>
<evidence type="ECO:0000256" key="7">
    <source>
        <dbReference type="SAM" id="Phobius"/>
    </source>
</evidence>
<sequence length="112" mass="12395">MMTTDTTHTATTAEHAENHAESHGMSNAGYVRVAAILAAITALEVSTVYVDFGPLFLPALLIMMAVKFIMVVSYFMHLKFDNKLFSFMFYAGLILAVGVYAAFLATFHFFIQ</sequence>
<evidence type="ECO:0000256" key="4">
    <source>
        <dbReference type="ARBA" id="ARBA00022989"/>
    </source>
</evidence>
<feature type="region of interest" description="Disordered" evidence="6">
    <location>
        <begin position="1"/>
        <end position="21"/>
    </location>
</feature>
<evidence type="ECO:0000256" key="2">
    <source>
        <dbReference type="ARBA" id="ARBA00022475"/>
    </source>
</evidence>
<dbReference type="Pfam" id="PF03626">
    <property type="entry name" value="COX4_pro"/>
    <property type="match status" value="1"/>
</dbReference>
<keyword evidence="4 7" id="KW-1133">Transmembrane helix</keyword>
<dbReference type="AlphaFoldDB" id="A0A6J6TXX3"/>
<gene>
    <name evidence="8" type="ORF">UFOPK2855_00199</name>
</gene>
<comment type="subcellular location">
    <subcellularLocation>
        <location evidence="1">Cell membrane</location>
        <topology evidence="1">Multi-pass membrane protein</topology>
    </subcellularLocation>
</comment>